<dbReference type="GO" id="GO:0006508">
    <property type="term" value="P:proteolysis"/>
    <property type="evidence" value="ECO:0007669"/>
    <property type="project" value="UniProtKB-KW"/>
</dbReference>
<dbReference type="RefSeq" id="WP_114381364.1">
    <property type="nucleotide sequence ID" value="NZ_QPJD01000010.1"/>
</dbReference>
<dbReference type="Pfam" id="PF00877">
    <property type="entry name" value="NLPC_P60"/>
    <property type="match status" value="1"/>
</dbReference>
<keyword evidence="8" id="KW-1185">Reference proteome</keyword>
<evidence type="ECO:0000256" key="4">
    <source>
        <dbReference type="ARBA" id="ARBA00022807"/>
    </source>
</evidence>
<protein>
    <submittedName>
        <fullName evidence="7">NlpC/P60 family protein</fullName>
    </submittedName>
</protein>
<sequence>MRKMNLLKSIAKAGICSAIVLSAFTFGSSAQQAHAATPETINLISTGKVYLGTPYKFGAPAGVTYAFDCSSFTQFLFQGFDVALPRTSVAQATVGEKVAKGSLSMGDLVFFNTNGKSISHVAVYAGNNKIIHSSSSKGVAVSNMDSGYWAKRYVTARRVIN</sequence>
<keyword evidence="4" id="KW-0788">Thiol protease</keyword>
<dbReference type="InterPro" id="IPR038765">
    <property type="entry name" value="Papain-like_cys_pep_sf"/>
</dbReference>
<feature type="chain" id="PRO_5016704295" evidence="5">
    <location>
        <begin position="36"/>
        <end position="161"/>
    </location>
</feature>
<evidence type="ECO:0000259" key="6">
    <source>
        <dbReference type="PROSITE" id="PS51935"/>
    </source>
</evidence>
<evidence type="ECO:0000256" key="3">
    <source>
        <dbReference type="ARBA" id="ARBA00022801"/>
    </source>
</evidence>
<dbReference type="AlphaFoldDB" id="A0A368VW86"/>
<dbReference type="GO" id="GO:0008234">
    <property type="term" value="F:cysteine-type peptidase activity"/>
    <property type="evidence" value="ECO:0007669"/>
    <property type="project" value="UniProtKB-KW"/>
</dbReference>
<evidence type="ECO:0000313" key="8">
    <source>
        <dbReference type="Proteomes" id="UP000252415"/>
    </source>
</evidence>
<dbReference type="Proteomes" id="UP000252415">
    <property type="component" value="Unassembled WGS sequence"/>
</dbReference>
<dbReference type="PROSITE" id="PS51935">
    <property type="entry name" value="NLPC_P60"/>
    <property type="match status" value="1"/>
</dbReference>
<comment type="similarity">
    <text evidence="1">Belongs to the peptidase C40 family.</text>
</comment>
<evidence type="ECO:0000313" key="7">
    <source>
        <dbReference type="EMBL" id="RCW45517.1"/>
    </source>
</evidence>
<keyword evidence="5" id="KW-0732">Signal</keyword>
<dbReference type="InterPro" id="IPR051202">
    <property type="entry name" value="Peptidase_C40"/>
</dbReference>
<organism evidence="7 8">
    <name type="scientific">Paenibacillus prosopidis</name>
    <dbReference type="NCBI Taxonomy" id="630520"/>
    <lineage>
        <taxon>Bacteria</taxon>
        <taxon>Bacillati</taxon>
        <taxon>Bacillota</taxon>
        <taxon>Bacilli</taxon>
        <taxon>Bacillales</taxon>
        <taxon>Paenibacillaceae</taxon>
        <taxon>Paenibacillus</taxon>
    </lineage>
</organism>
<feature type="signal peptide" evidence="5">
    <location>
        <begin position="1"/>
        <end position="35"/>
    </location>
</feature>
<dbReference type="InterPro" id="IPR000064">
    <property type="entry name" value="NLP_P60_dom"/>
</dbReference>
<dbReference type="PANTHER" id="PTHR47053:SF1">
    <property type="entry name" value="MUREIN DD-ENDOPEPTIDASE MEPH-RELATED"/>
    <property type="match status" value="1"/>
</dbReference>
<evidence type="ECO:0000256" key="1">
    <source>
        <dbReference type="ARBA" id="ARBA00007074"/>
    </source>
</evidence>
<dbReference type="EMBL" id="QPJD01000010">
    <property type="protein sequence ID" value="RCW45517.1"/>
    <property type="molecule type" value="Genomic_DNA"/>
</dbReference>
<name>A0A368VW86_9BACL</name>
<keyword evidence="2" id="KW-0645">Protease</keyword>
<reference evidence="7 8" key="1">
    <citation type="submission" date="2018-07" db="EMBL/GenBank/DDBJ databases">
        <title>Genomic Encyclopedia of Type Strains, Phase III (KMG-III): the genomes of soil and plant-associated and newly described type strains.</title>
        <authorList>
            <person name="Whitman W."/>
        </authorList>
    </citation>
    <scope>NUCLEOTIDE SEQUENCE [LARGE SCALE GENOMIC DNA]</scope>
    <source>
        <strain evidence="7 8">CECT 7506</strain>
    </source>
</reference>
<proteinExistence type="inferred from homology"/>
<dbReference type="SUPFAM" id="SSF54001">
    <property type="entry name" value="Cysteine proteinases"/>
    <property type="match status" value="1"/>
</dbReference>
<dbReference type="OrthoDB" id="9813118at2"/>
<keyword evidence="3" id="KW-0378">Hydrolase</keyword>
<evidence type="ECO:0000256" key="5">
    <source>
        <dbReference type="SAM" id="SignalP"/>
    </source>
</evidence>
<evidence type="ECO:0000256" key="2">
    <source>
        <dbReference type="ARBA" id="ARBA00022670"/>
    </source>
</evidence>
<comment type="caution">
    <text evidence="7">The sequence shown here is derived from an EMBL/GenBank/DDBJ whole genome shotgun (WGS) entry which is preliminary data.</text>
</comment>
<gene>
    <name evidence="7" type="ORF">DFP97_110105</name>
</gene>
<feature type="domain" description="NlpC/P60" evidence="6">
    <location>
        <begin position="37"/>
        <end position="160"/>
    </location>
</feature>
<dbReference type="Gene3D" id="3.90.1720.10">
    <property type="entry name" value="endopeptidase domain like (from Nostoc punctiforme)"/>
    <property type="match status" value="1"/>
</dbReference>
<dbReference type="PANTHER" id="PTHR47053">
    <property type="entry name" value="MUREIN DD-ENDOPEPTIDASE MEPH-RELATED"/>
    <property type="match status" value="1"/>
</dbReference>
<accession>A0A368VW86</accession>